<dbReference type="EMBL" id="JAZGQO010000006">
    <property type="protein sequence ID" value="KAK6184486.1"/>
    <property type="molecule type" value="Genomic_DNA"/>
</dbReference>
<sequence>MFLFLTLVVCILNAEAFNPQPCKTSGDCDADECCLVIIPLKGKRQTASGYCSPRGGEKEKCYVANPFSKDGQFANKCPCSDGMVCHNLGIRDIPQGYLGECRMSSTQKVTKPDASRPCSSGKECGDDECCTSRIRPLGKRLVAGVCQKLGTAEKGCLVKMGSTRPDNMVFQCPCATGFTCKGSHVFDMPLGEMGKYFFHWTSPYNNL</sequence>
<organism evidence="2 3">
    <name type="scientific">Patella caerulea</name>
    <name type="common">Rayed Mediterranean limpet</name>
    <dbReference type="NCBI Taxonomy" id="87958"/>
    <lineage>
        <taxon>Eukaryota</taxon>
        <taxon>Metazoa</taxon>
        <taxon>Spiralia</taxon>
        <taxon>Lophotrochozoa</taxon>
        <taxon>Mollusca</taxon>
        <taxon>Gastropoda</taxon>
        <taxon>Patellogastropoda</taxon>
        <taxon>Patelloidea</taxon>
        <taxon>Patellidae</taxon>
        <taxon>Patella</taxon>
    </lineage>
</organism>
<name>A0AAN8JVK0_PATCE</name>
<accession>A0AAN8JVK0</accession>
<dbReference type="GO" id="GO:0005576">
    <property type="term" value="C:extracellular region"/>
    <property type="evidence" value="ECO:0007669"/>
    <property type="project" value="InterPro"/>
</dbReference>
<dbReference type="PANTHER" id="PTHR10041:SF5">
    <property type="entry name" value="LEUCINE-RICH COLIPASE-LIKE PROTEIN 1"/>
    <property type="match status" value="1"/>
</dbReference>
<dbReference type="GO" id="GO:0007586">
    <property type="term" value="P:digestion"/>
    <property type="evidence" value="ECO:0007669"/>
    <property type="project" value="InterPro"/>
</dbReference>
<feature type="chain" id="PRO_5042810599" evidence="1">
    <location>
        <begin position="17"/>
        <end position="207"/>
    </location>
</feature>
<dbReference type="GO" id="GO:0008047">
    <property type="term" value="F:enzyme activator activity"/>
    <property type="evidence" value="ECO:0007669"/>
    <property type="project" value="InterPro"/>
</dbReference>
<comment type="caution">
    <text evidence="2">The sequence shown here is derived from an EMBL/GenBank/DDBJ whole genome shotgun (WGS) entry which is preliminary data.</text>
</comment>
<dbReference type="Proteomes" id="UP001347796">
    <property type="component" value="Unassembled WGS sequence"/>
</dbReference>
<gene>
    <name evidence="2" type="ORF">SNE40_006953</name>
</gene>
<dbReference type="AlphaFoldDB" id="A0AAN8JVK0"/>
<reference evidence="2 3" key="1">
    <citation type="submission" date="2024-01" db="EMBL/GenBank/DDBJ databases">
        <title>The genome of the rayed Mediterranean limpet Patella caerulea (Linnaeus, 1758).</title>
        <authorList>
            <person name="Anh-Thu Weber A."/>
            <person name="Halstead-Nussloch G."/>
        </authorList>
    </citation>
    <scope>NUCLEOTIDE SEQUENCE [LARGE SCALE GENOMIC DNA]</scope>
    <source>
        <strain evidence="2">AATW-2023a</strain>
        <tissue evidence="2">Whole specimen</tissue>
    </source>
</reference>
<evidence type="ECO:0000256" key="1">
    <source>
        <dbReference type="SAM" id="SignalP"/>
    </source>
</evidence>
<proteinExistence type="predicted"/>
<evidence type="ECO:0000313" key="3">
    <source>
        <dbReference type="Proteomes" id="UP001347796"/>
    </source>
</evidence>
<dbReference type="Gene3D" id="2.10.80.10">
    <property type="entry name" value="Lipase, subunit A"/>
    <property type="match status" value="2"/>
</dbReference>
<keyword evidence="1" id="KW-0732">Signal</keyword>
<keyword evidence="3" id="KW-1185">Reference proteome</keyword>
<protein>
    <submittedName>
        <fullName evidence="2">Uncharacterized protein</fullName>
    </submittedName>
</protein>
<evidence type="ECO:0000313" key="2">
    <source>
        <dbReference type="EMBL" id="KAK6184486.1"/>
    </source>
</evidence>
<dbReference type="GO" id="GO:0016042">
    <property type="term" value="P:lipid catabolic process"/>
    <property type="evidence" value="ECO:0007669"/>
    <property type="project" value="InterPro"/>
</dbReference>
<feature type="signal peptide" evidence="1">
    <location>
        <begin position="1"/>
        <end position="16"/>
    </location>
</feature>
<dbReference type="InterPro" id="IPR001981">
    <property type="entry name" value="Colipase"/>
</dbReference>
<dbReference type="PANTHER" id="PTHR10041">
    <property type="entry name" value="COLIPASE"/>
    <property type="match status" value="1"/>
</dbReference>